<name>A0A4S8X6X0_AURPU</name>
<feature type="domain" description="Azaphilone pigments biosynthesis cluster protein L N-terminal" evidence="1">
    <location>
        <begin position="3"/>
        <end position="131"/>
    </location>
</feature>
<gene>
    <name evidence="2" type="ORF">D6D22_08934</name>
</gene>
<accession>A0A4S8X6X0</accession>
<dbReference type="EMBL" id="QZAL01000199">
    <property type="protein sequence ID" value="THW33791.1"/>
    <property type="molecule type" value="Genomic_DNA"/>
</dbReference>
<reference evidence="2 3" key="1">
    <citation type="submission" date="2018-10" db="EMBL/GenBank/DDBJ databases">
        <title>Fifty Aureobasidium pullulans genomes reveal a recombining polyextremotolerant generalist.</title>
        <authorList>
            <person name="Gostincar C."/>
            <person name="Turk M."/>
            <person name="Zajc J."/>
            <person name="Gunde-Cimerman N."/>
        </authorList>
    </citation>
    <scope>NUCLEOTIDE SEQUENCE [LARGE SCALE GENOMIC DNA]</scope>
    <source>
        <strain evidence="2 3">EXF-11013</strain>
    </source>
</reference>
<dbReference type="Proteomes" id="UP000310687">
    <property type="component" value="Unassembled WGS sequence"/>
</dbReference>
<sequence>MVDTSSIAASALGIVTAAAHTIHELVGLIDRIERAPPTVRQIRYELSDVESAVCSLQGTLKRNSKNTNWGRLLDESKLSNAMKTLRSVCESFASSLKKWTTYSSPGDKLSFRDGINTAIYGKKISHLSVQLNSLMDSPAHQQSRVNRDVVQSRALTYRRQDQVHRSRNEKQSVELMTQEKEATRLHNAQRAVLEGLHSEEQQLQLVKTQAEDTGDIDDIEKAEDDLRDVSRARIAISQFATVSEYIAKSSIATRTNQDIGKVVIADLGYGAVGISNVDKIDTVKQKIGDVSVGSGGTGFIGIHGKVDHNAALAGRWTSGNKS</sequence>
<dbReference type="InterPro" id="IPR031348">
    <property type="entry name" value="PigL_N"/>
</dbReference>
<organism evidence="2 3">
    <name type="scientific">Aureobasidium pullulans</name>
    <name type="common">Black yeast</name>
    <name type="synonym">Pullularia pullulans</name>
    <dbReference type="NCBI Taxonomy" id="5580"/>
    <lineage>
        <taxon>Eukaryota</taxon>
        <taxon>Fungi</taxon>
        <taxon>Dikarya</taxon>
        <taxon>Ascomycota</taxon>
        <taxon>Pezizomycotina</taxon>
        <taxon>Dothideomycetes</taxon>
        <taxon>Dothideomycetidae</taxon>
        <taxon>Dothideales</taxon>
        <taxon>Saccotheciaceae</taxon>
        <taxon>Aureobasidium</taxon>
    </lineage>
</organism>
<evidence type="ECO:0000313" key="3">
    <source>
        <dbReference type="Proteomes" id="UP000310687"/>
    </source>
</evidence>
<dbReference type="Pfam" id="PF17111">
    <property type="entry name" value="PigL_N"/>
    <property type="match status" value="1"/>
</dbReference>
<protein>
    <recommendedName>
        <fullName evidence="1">Azaphilone pigments biosynthesis cluster protein L N-terminal domain-containing protein</fullName>
    </recommendedName>
</protein>
<evidence type="ECO:0000313" key="2">
    <source>
        <dbReference type="EMBL" id="THW33791.1"/>
    </source>
</evidence>
<comment type="caution">
    <text evidence="2">The sequence shown here is derived from an EMBL/GenBank/DDBJ whole genome shotgun (WGS) entry which is preliminary data.</text>
</comment>
<proteinExistence type="predicted"/>
<dbReference type="AlphaFoldDB" id="A0A4S8X6X0"/>
<evidence type="ECO:0000259" key="1">
    <source>
        <dbReference type="Pfam" id="PF17111"/>
    </source>
</evidence>